<feature type="chain" id="PRO_5032477142" description="MD-2-related lipid-recognition domain-containing protein" evidence="1">
    <location>
        <begin position="21"/>
        <end position="168"/>
    </location>
</feature>
<dbReference type="Proteomes" id="UP000649617">
    <property type="component" value="Unassembled WGS sequence"/>
</dbReference>
<proteinExistence type="predicted"/>
<dbReference type="AlphaFoldDB" id="A0A812SC62"/>
<keyword evidence="1" id="KW-0732">Signal</keyword>
<evidence type="ECO:0000313" key="3">
    <source>
        <dbReference type="Proteomes" id="UP000649617"/>
    </source>
</evidence>
<accession>A0A812SC62</accession>
<dbReference type="EMBL" id="CAJNIZ010024213">
    <property type="protein sequence ID" value="CAE7474823.1"/>
    <property type="molecule type" value="Genomic_DNA"/>
</dbReference>
<dbReference type="OrthoDB" id="406926at2759"/>
<organism evidence="2 3">
    <name type="scientific">Symbiodinium pilosum</name>
    <name type="common">Dinoflagellate</name>
    <dbReference type="NCBI Taxonomy" id="2952"/>
    <lineage>
        <taxon>Eukaryota</taxon>
        <taxon>Sar</taxon>
        <taxon>Alveolata</taxon>
        <taxon>Dinophyceae</taxon>
        <taxon>Suessiales</taxon>
        <taxon>Symbiodiniaceae</taxon>
        <taxon>Symbiodinium</taxon>
    </lineage>
</organism>
<keyword evidence="3" id="KW-1185">Reference proteome</keyword>
<reference evidence="2" key="1">
    <citation type="submission" date="2021-02" db="EMBL/GenBank/DDBJ databases">
        <authorList>
            <person name="Dougan E. K."/>
            <person name="Rhodes N."/>
            <person name="Thang M."/>
            <person name="Chan C."/>
        </authorList>
    </citation>
    <scope>NUCLEOTIDE SEQUENCE</scope>
</reference>
<evidence type="ECO:0000313" key="2">
    <source>
        <dbReference type="EMBL" id="CAE7474823.1"/>
    </source>
</evidence>
<evidence type="ECO:0008006" key="4">
    <source>
        <dbReference type="Google" id="ProtNLM"/>
    </source>
</evidence>
<sequence length="168" mass="18665">MPGAFGLILWVSALAAHASAHEAVKLSWQDCGLLADEKGIELLDYTHEPDPIVLGEPYVITRRFRSLLDRPIQNLTETFQSYNRTAPATWTPTFAGGPFSRCGREQYQTRCPLQPKEEFACHEHHPATHVTGAGTHRAVEHYFADGTFVGCAVVVYQYTAPDPILTLL</sequence>
<gene>
    <name evidence="2" type="ORF">SPIL2461_LOCUS12063</name>
</gene>
<evidence type="ECO:0000256" key="1">
    <source>
        <dbReference type="SAM" id="SignalP"/>
    </source>
</evidence>
<protein>
    <recommendedName>
        <fullName evidence="4">MD-2-related lipid-recognition domain-containing protein</fullName>
    </recommendedName>
</protein>
<comment type="caution">
    <text evidence="2">The sequence shown here is derived from an EMBL/GenBank/DDBJ whole genome shotgun (WGS) entry which is preliminary data.</text>
</comment>
<feature type="signal peptide" evidence="1">
    <location>
        <begin position="1"/>
        <end position="20"/>
    </location>
</feature>
<name>A0A812SC62_SYMPI</name>